<dbReference type="Gene3D" id="3.40.50.10320">
    <property type="entry name" value="LmbE-like"/>
    <property type="match status" value="1"/>
</dbReference>
<dbReference type="SUPFAM" id="SSF52317">
    <property type="entry name" value="Class I glutamine amidotransferase-like"/>
    <property type="match status" value="1"/>
</dbReference>
<dbReference type="InterPro" id="IPR003737">
    <property type="entry name" value="GlcNAc_PI_deacetylase-related"/>
</dbReference>
<dbReference type="InterPro" id="IPR024078">
    <property type="entry name" value="LmbE-like_dom_sf"/>
</dbReference>
<accession>A0A4U5TNQ6</accession>
<reference evidence="1 2" key="1">
    <citation type="submission" date="2019-04" db="EMBL/GenBank/DDBJ databases">
        <title>Psychroflexus halotolerans sp. nov., isolated from a marine solar saltern.</title>
        <authorList>
            <person name="Feng X."/>
        </authorList>
    </citation>
    <scope>NUCLEOTIDE SEQUENCE [LARGE SCALE GENOMIC DNA]</scope>
    <source>
        <strain evidence="1 2">WDS2C27</strain>
    </source>
</reference>
<dbReference type="SUPFAM" id="SSF102588">
    <property type="entry name" value="LmbE-like"/>
    <property type="match status" value="1"/>
</dbReference>
<dbReference type="Pfam" id="PF02585">
    <property type="entry name" value="PIG-L"/>
    <property type="match status" value="1"/>
</dbReference>
<keyword evidence="2" id="KW-1185">Reference proteome</keyword>
<dbReference type="AlphaFoldDB" id="A0A4U5TNQ6"/>
<dbReference type="Proteomes" id="UP000306552">
    <property type="component" value="Unassembled WGS sequence"/>
</dbReference>
<organism evidence="1 2">
    <name type="scientific">Mesohalobacter halotolerans</name>
    <dbReference type="NCBI Taxonomy" id="1883405"/>
    <lineage>
        <taxon>Bacteria</taxon>
        <taxon>Pseudomonadati</taxon>
        <taxon>Bacteroidota</taxon>
        <taxon>Flavobacteriia</taxon>
        <taxon>Flavobacteriales</taxon>
        <taxon>Flavobacteriaceae</taxon>
        <taxon>Mesohalobacter</taxon>
    </lineage>
</organism>
<dbReference type="OrthoDB" id="9759749at2"/>
<dbReference type="EMBL" id="SWMU01000005">
    <property type="protein sequence ID" value="TKS55493.1"/>
    <property type="molecule type" value="Genomic_DNA"/>
</dbReference>
<comment type="caution">
    <text evidence="1">The sequence shown here is derived from an EMBL/GenBank/DDBJ whole genome shotgun (WGS) entry which is preliminary data.</text>
</comment>
<gene>
    <name evidence="1" type="ORF">FCN74_11105</name>
</gene>
<sequence>MKSRFWLLLSCCYFTFLSGQTPSKPNAVEIFRDLKKLNFLGTVLYIAAHPDDENTRLISYFSNQTHAQTYYLALTRGDGGQNLLGSDLKEALGLIRTQELLKARSIDGGHQRFTRAIDFGYSKSPEETLNIWNKDSIINDMVWTIRHLKPDVIINRFDHRTPGTTHGHHTASAMLSVEAFDLAPDPEQFKSQLKSTSTWQPKRLFFNTSWWFYGSRKAFKDADKSNLIAFDIGQYYPDLGLSNSEIASLSRSQHKSQAFGNTPKRGEQLEYLEIIKGDLPQNQNIFEGIDTSWNRVKGGQSIQQLVDKIIADYNFSKPYHSIPDLLQVYKLIQNLDNLHWKRVKTQQVKAIIKACLGLYIESVSESPYANANQNLKINTEIINRSPIDVNLLGIEMNSKSLLTHKTSLKNNQAVYNTFNVDIHSKNTLPYWLNLPPKKGLYQVEERDLLGLPETPNPYQLGFSLKIENTRITFYSDLVYKYNDPVDGEVFEDFEILPKISIKPLKDVAVFKNGNPNNFRVQIKSYTKSFNGQLTLDLPESWKVEPQYFDVNLSEIAETKTFDFKIKPPENTEKIDVKIEVHSANKIFSKQINTLDYKHIPKQVFTQDAKSTLVNIKVDKGVKNVGYIKGAGDKIPDNLKSLGYNVEFIDLKNTYSPKILKQFDAIILGIRAFNTEEQLISKNEILFDYVKQGGTLITQYTTTYGLLTDEISPLKLNLYRNRVTDETAEVQFIDKTHKLLNYPNQITSEDFKGWVQERGLYFPDQWDKAFQPILKIQDYDDKPTKGSLLVAPYGDGYYIYTGLSLFRQIPAGVPGAFRLLSNMLSINSNE</sequence>
<protein>
    <submittedName>
        <fullName evidence="1">PIG-L family deacetylase</fullName>
    </submittedName>
</protein>
<name>A0A4U5TNQ6_9FLAO</name>
<evidence type="ECO:0000313" key="2">
    <source>
        <dbReference type="Proteomes" id="UP000306552"/>
    </source>
</evidence>
<proteinExistence type="predicted"/>
<evidence type="ECO:0000313" key="1">
    <source>
        <dbReference type="EMBL" id="TKS55493.1"/>
    </source>
</evidence>
<dbReference type="InterPro" id="IPR029062">
    <property type="entry name" value="Class_I_gatase-like"/>
</dbReference>
<dbReference type="RefSeq" id="WP_138932678.1">
    <property type="nucleotide sequence ID" value="NZ_SWMU01000005.1"/>
</dbReference>